<dbReference type="Proteomes" id="UP001634393">
    <property type="component" value="Unassembled WGS sequence"/>
</dbReference>
<name>A0ABD3RMX9_9LAMI</name>
<keyword evidence="2" id="KW-1185">Reference proteome</keyword>
<protein>
    <submittedName>
        <fullName evidence="1">Uncharacterized protein</fullName>
    </submittedName>
</protein>
<dbReference type="AlphaFoldDB" id="A0ABD3RMX9"/>
<gene>
    <name evidence="1" type="ORF">ACJIZ3_015593</name>
</gene>
<accession>A0ABD3RMX9</accession>
<dbReference type="Gene3D" id="3.40.50.1820">
    <property type="entry name" value="alpha/beta hydrolase"/>
    <property type="match status" value="1"/>
</dbReference>
<dbReference type="EMBL" id="JBJXBP010000008">
    <property type="protein sequence ID" value="KAL3814325.1"/>
    <property type="molecule type" value="Genomic_DNA"/>
</dbReference>
<organism evidence="1 2">
    <name type="scientific">Penstemon smallii</name>
    <dbReference type="NCBI Taxonomy" id="265156"/>
    <lineage>
        <taxon>Eukaryota</taxon>
        <taxon>Viridiplantae</taxon>
        <taxon>Streptophyta</taxon>
        <taxon>Embryophyta</taxon>
        <taxon>Tracheophyta</taxon>
        <taxon>Spermatophyta</taxon>
        <taxon>Magnoliopsida</taxon>
        <taxon>eudicotyledons</taxon>
        <taxon>Gunneridae</taxon>
        <taxon>Pentapetalae</taxon>
        <taxon>asterids</taxon>
        <taxon>lamiids</taxon>
        <taxon>Lamiales</taxon>
        <taxon>Plantaginaceae</taxon>
        <taxon>Cheloneae</taxon>
        <taxon>Penstemon</taxon>
    </lineage>
</organism>
<dbReference type="InterPro" id="IPR029058">
    <property type="entry name" value="AB_hydrolase_fold"/>
</dbReference>
<evidence type="ECO:0000313" key="1">
    <source>
        <dbReference type="EMBL" id="KAL3814325.1"/>
    </source>
</evidence>
<reference evidence="1 2" key="1">
    <citation type="submission" date="2024-12" db="EMBL/GenBank/DDBJ databases">
        <title>The unique morphological basis and parallel evolutionary history of personate flowers in Penstemon.</title>
        <authorList>
            <person name="Depatie T.H."/>
            <person name="Wessinger C.A."/>
        </authorList>
    </citation>
    <scope>NUCLEOTIDE SEQUENCE [LARGE SCALE GENOMIC DNA]</scope>
    <source>
        <strain evidence="1">WTNN_2</strain>
        <tissue evidence="1">Leaf</tissue>
    </source>
</reference>
<proteinExistence type="predicted"/>
<sequence>MSVGYILGNPLTDIYADFNGRISFANRMGLLSDKLYQVMSVFIIVWDGDL</sequence>
<evidence type="ECO:0000313" key="2">
    <source>
        <dbReference type="Proteomes" id="UP001634393"/>
    </source>
</evidence>
<comment type="caution">
    <text evidence="1">The sequence shown here is derived from an EMBL/GenBank/DDBJ whole genome shotgun (WGS) entry which is preliminary data.</text>
</comment>